<evidence type="ECO:0000256" key="2">
    <source>
        <dbReference type="ARBA" id="ARBA00012438"/>
    </source>
</evidence>
<dbReference type="CDD" id="cd16917">
    <property type="entry name" value="HATPase_UhpB-NarQ-NarX-like"/>
    <property type="match status" value="1"/>
</dbReference>
<comment type="catalytic activity">
    <reaction evidence="1">
        <text>ATP + protein L-histidine = ADP + protein N-phospho-L-histidine.</text>
        <dbReference type="EC" id="2.7.13.3"/>
    </reaction>
</comment>
<keyword evidence="13" id="KW-1185">Reference proteome</keyword>
<keyword evidence="7" id="KW-0067">ATP-binding</keyword>
<dbReference type="PANTHER" id="PTHR24421">
    <property type="entry name" value="NITRATE/NITRITE SENSOR PROTEIN NARX-RELATED"/>
    <property type="match status" value="1"/>
</dbReference>
<keyword evidence="9" id="KW-1133">Transmembrane helix</keyword>
<dbReference type="Gene3D" id="1.20.5.1930">
    <property type="match status" value="1"/>
</dbReference>
<feature type="domain" description="Histidine kinase/HSP90-like ATPase" evidence="10">
    <location>
        <begin position="299"/>
        <end position="383"/>
    </location>
</feature>
<evidence type="ECO:0000256" key="3">
    <source>
        <dbReference type="ARBA" id="ARBA00022553"/>
    </source>
</evidence>
<evidence type="ECO:0000313" key="13">
    <source>
        <dbReference type="Proteomes" id="UP001059597"/>
    </source>
</evidence>
<accession>A0ABM7ZZY6</accession>
<feature type="transmembrane region" description="Helical" evidence="9">
    <location>
        <begin position="64"/>
        <end position="94"/>
    </location>
</feature>
<organism evidence="12 13">
    <name type="scientific">Streptomyces nigrescens</name>
    <dbReference type="NCBI Taxonomy" id="1920"/>
    <lineage>
        <taxon>Bacteria</taxon>
        <taxon>Bacillati</taxon>
        <taxon>Actinomycetota</taxon>
        <taxon>Actinomycetes</taxon>
        <taxon>Kitasatosporales</taxon>
        <taxon>Streptomycetaceae</taxon>
        <taxon>Streptomyces</taxon>
    </lineage>
</organism>
<dbReference type="EMBL" id="AP026073">
    <property type="protein sequence ID" value="BDM71913.1"/>
    <property type="molecule type" value="Genomic_DNA"/>
</dbReference>
<feature type="transmembrane region" description="Helical" evidence="9">
    <location>
        <begin position="106"/>
        <end position="125"/>
    </location>
</feature>
<name>A0ABM7ZZY6_STRNI</name>
<evidence type="ECO:0000256" key="6">
    <source>
        <dbReference type="ARBA" id="ARBA00022777"/>
    </source>
</evidence>
<dbReference type="InterPro" id="IPR003594">
    <property type="entry name" value="HATPase_dom"/>
</dbReference>
<proteinExistence type="predicted"/>
<keyword evidence="9" id="KW-0472">Membrane</keyword>
<dbReference type="GO" id="GO:0016301">
    <property type="term" value="F:kinase activity"/>
    <property type="evidence" value="ECO:0007669"/>
    <property type="project" value="UniProtKB-KW"/>
</dbReference>
<keyword evidence="5" id="KW-0547">Nucleotide-binding</keyword>
<dbReference type="PANTHER" id="PTHR24421:SF10">
    <property type="entry name" value="NITRATE_NITRITE SENSOR PROTEIN NARQ"/>
    <property type="match status" value="1"/>
</dbReference>
<dbReference type="EC" id="2.7.13.3" evidence="2"/>
<keyword evidence="8" id="KW-0902">Two-component regulatory system</keyword>
<keyword evidence="9" id="KW-0812">Transmembrane</keyword>
<dbReference type="SUPFAM" id="SSF55874">
    <property type="entry name" value="ATPase domain of HSP90 chaperone/DNA topoisomerase II/histidine kinase"/>
    <property type="match status" value="1"/>
</dbReference>
<reference evidence="12" key="1">
    <citation type="submission" date="2022-06" db="EMBL/GenBank/DDBJ databases">
        <title>Complete genome sequence of Streptomyces nigrescens HEK616.</title>
        <authorList>
            <person name="Asamizu S."/>
            <person name="Onaka H."/>
        </authorList>
    </citation>
    <scope>NUCLEOTIDE SEQUENCE</scope>
    <source>
        <strain evidence="12">HEK616</strain>
    </source>
</reference>
<dbReference type="Pfam" id="PF02518">
    <property type="entry name" value="HATPase_c"/>
    <property type="match status" value="1"/>
</dbReference>
<evidence type="ECO:0000313" key="12">
    <source>
        <dbReference type="EMBL" id="BDM71913.1"/>
    </source>
</evidence>
<dbReference type="Proteomes" id="UP001059597">
    <property type="component" value="Chromosome"/>
</dbReference>
<keyword evidence="3" id="KW-0597">Phosphoprotein</keyword>
<protein>
    <recommendedName>
        <fullName evidence="2">histidine kinase</fullName>
        <ecNumber evidence="2">2.7.13.3</ecNumber>
    </recommendedName>
</protein>
<evidence type="ECO:0000256" key="5">
    <source>
        <dbReference type="ARBA" id="ARBA00022741"/>
    </source>
</evidence>
<keyword evidence="4" id="KW-0808">Transferase</keyword>
<evidence type="ECO:0000256" key="1">
    <source>
        <dbReference type="ARBA" id="ARBA00000085"/>
    </source>
</evidence>
<sequence>MSKSLQQRLRGWIASPSYPWITGGALTAFAAAELVVVPRHSLVIALAVLASAAALTWRRSYPAIAVLAVVAVLVSFAAGSDLYIAAAASGLIGCYTLGRRRVAHPAAVVVAGSVLSLIVNQWHIATWGWPTYSPRPYAEWFVLIAAILAAVSMGDAVRAREETRRERTAAQARLIEMERRQAAEAERAAIARELHDVISHSVSMIAVQAEGATYTTPGLSPQARDGFQQIAASARSSMAELRRLLSVLRTGPDDKAGTAPQPTLDALDDLITQHRSVGGEVELRISGERVALPTSWELSAYRIVQEGLTNARRHAPGAHTVVEIGYCSDRLAVRIADDGPGPAGPTHTGHGLVGMQERAALLGGKLTAGPGPDGGFLIEAEIPW</sequence>
<keyword evidence="6 12" id="KW-0418">Kinase</keyword>
<dbReference type="InterPro" id="IPR050482">
    <property type="entry name" value="Sensor_HK_TwoCompSys"/>
</dbReference>
<dbReference type="InterPro" id="IPR036890">
    <property type="entry name" value="HATPase_C_sf"/>
</dbReference>
<feature type="transmembrane region" description="Helical" evidence="9">
    <location>
        <begin position="42"/>
        <end position="58"/>
    </location>
</feature>
<evidence type="ECO:0000256" key="9">
    <source>
        <dbReference type="SAM" id="Phobius"/>
    </source>
</evidence>
<evidence type="ECO:0000256" key="7">
    <source>
        <dbReference type="ARBA" id="ARBA00022840"/>
    </source>
</evidence>
<evidence type="ECO:0000256" key="4">
    <source>
        <dbReference type="ARBA" id="ARBA00022679"/>
    </source>
</evidence>
<dbReference type="Gene3D" id="3.30.565.10">
    <property type="entry name" value="Histidine kinase-like ATPase, C-terminal domain"/>
    <property type="match status" value="1"/>
</dbReference>
<feature type="domain" description="Signal transduction histidine kinase subgroup 3 dimerisation and phosphoacceptor" evidence="11">
    <location>
        <begin position="186"/>
        <end position="251"/>
    </location>
</feature>
<evidence type="ECO:0000256" key="8">
    <source>
        <dbReference type="ARBA" id="ARBA00023012"/>
    </source>
</evidence>
<evidence type="ECO:0000259" key="11">
    <source>
        <dbReference type="Pfam" id="PF07730"/>
    </source>
</evidence>
<gene>
    <name evidence="12" type="ORF">HEK616_54000</name>
</gene>
<dbReference type="Pfam" id="PF07730">
    <property type="entry name" value="HisKA_3"/>
    <property type="match status" value="1"/>
</dbReference>
<dbReference type="InterPro" id="IPR011712">
    <property type="entry name" value="Sig_transdc_His_kin_sub3_dim/P"/>
</dbReference>
<dbReference type="RefSeq" id="WP_261955425.1">
    <property type="nucleotide sequence ID" value="NZ_AP026073.1"/>
</dbReference>
<feature type="transmembrane region" description="Helical" evidence="9">
    <location>
        <begin position="137"/>
        <end position="157"/>
    </location>
</feature>
<evidence type="ECO:0000259" key="10">
    <source>
        <dbReference type="Pfam" id="PF02518"/>
    </source>
</evidence>